<dbReference type="Gene3D" id="1.10.10.10">
    <property type="entry name" value="Winged helix-like DNA-binding domain superfamily/Winged helix DNA-binding domain"/>
    <property type="match status" value="1"/>
</dbReference>
<dbReference type="RefSeq" id="WP_171416836.1">
    <property type="nucleotide sequence ID" value="NZ_JABFOR010000013.1"/>
</dbReference>
<dbReference type="Proteomes" id="UP000552038">
    <property type="component" value="Unassembled WGS sequence"/>
</dbReference>
<evidence type="ECO:0000256" key="3">
    <source>
        <dbReference type="ARBA" id="ARBA00023015"/>
    </source>
</evidence>
<dbReference type="SMART" id="SM00448">
    <property type="entry name" value="REC"/>
    <property type="match status" value="1"/>
</dbReference>
<dbReference type="GO" id="GO:0006355">
    <property type="term" value="P:regulation of DNA-templated transcription"/>
    <property type="evidence" value="ECO:0007669"/>
    <property type="project" value="InterPro"/>
</dbReference>
<feature type="domain" description="OmpR/PhoB-type" evidence="9">
    <location>
        <begin position="140"/>
        <end position="240"/>
    </location>
</feature>
<keyword evidence="1 6" id="KW-0597">Phosphoprotein</keyword>
<dbReference type="SUPFAM" id="SSF52172">
    <property type="entry name" value="CheY-like"/>
    <property type="match status" value="1"/>
</dbReference>
<dbReference type="InterPro" id="IPR001867">
    <property type="entry name" value="OmpR/PhoB-type_DNA-bd"/>
</dbReference>
<dbReference type="Gene3D" id="6.10.250.690">
    <property type="match status" value="1"/>
</dbReference>
<dbReference type="EMBL" id="JABFOR010000013">
    <property type="protein sequence ID" value="NOJ71351.1"/>
    <property type="molecule type" value="Genomic_DNA"/>
</dbReference>
<dbReference type="Gene3D" id="3.40.50.2300">
    <property type="match status" value="1"/>
</dbReference>
<dbReference type="SMART" id="SM00862">
    <property type="entry name" value="Trans_reg_C"/>
    <property type="match status" value="1"/>
</dbReference>
<evidence type="ECO:0000313" key="10">
    <source>
        <dbReference type="EMBL" id="NOJ71351.1"/>
    </source>
</evidence>
<dbReference type="SUPFAM" id="SSF46894">
    <property type="entry name" value="C-terminal effector domain of the bipartite response regulators"/>
    <property type="match status" value="1"/>
</dbReference>
<dbReference type="CDD" id="cd00383">
    <property type="entry name" value="trans_reg_C"/>
    <property type="match status" value="1"/>
</dbReference>
<organism evidence="10 11">
    <name type="scientific">Paenibacillus alvei</name>
    <name type="common">Bacillus alvei</name>
    <dbReference type="NCBI Taxonomy" id="44250"/>
    <lineage>
        <taxon>Bacteria</taxon>
        <taxon>Bacillati</taxon>
        <taxon>Bacillota</taxon>
        <taxon>Bacilli</taxon>
        <taxon>Bacillales</taxon>
        <taxon>Paenibacillaceae</taxon>
        <taxon>Paenibacillus</taxon>
    </lineage>
</organism>
<dbReference type="InterPro" id="IPR001789">
    <property type="entry name" value="Sig_transdc_resp-reg_receiver"/>
</dbReference>
<keyword evidence="4 7" id="KW-0238">DNA-binding</keyword>
<evidence type="ECO:0000313" key="11">
    <source>
        <dbReference type="Proteomes" id="UP000552038"/>
    </source>
</evidence>
<evidence type="ECO:0000256" key="4">
    <source>
        <dbReference type="ARBA" id="ARBA00023125"/>
    </source>
</evidence>
<accession>A0AAP6ZXA1</accession>
<dbReference type="PANTHER" id="PTHR48111">
    <property type="entry name" value="REGULATOR OF RPOS"/>
    <property type="match status" value="1"/>
</dbReference>
<dbReference type="PANTHER" id="PTHR48111:SF73">
    <property type="entry name" value="ALKALINE PHOSPHATASE SYNTHESIS TRANSCRIPTIONAL REGULATORY PROTEIN PHOP"/>
    <property type="match status" value="1"/>
</dbReference>
<comment type="caution">
    <text evidence="10">The sequence shown here is derived from an EMBL/GenBank/DDBJ whole genome shotgun (WGS) entry which is preliminary data.</text>
</comment>
<protein>
    <submittedName>
        <fullName evidence="10">Response regulator transcription factor</fullName>
    </submittedName>
</protein>
<dbReference type="Pfam" id="PF00486">
    <property type="entry name" value="Trans_reg_C"/>
    <property type="match status" value="1"/>
</dbReference>
<keyword evidence="3" id="KW-0805">Transcription regulation</keyword>
<feature type="modified residue" description="4-aspartylphosphate" evidence="6">
    <location>
        <position position="66"/>
    </location>
</feature>
<sequence>MAEIEKKEKKEDHKLSSILLVEDDEALGLAIEFSLKNEGYEVVKASSVKEAKHQFDHRTFDLIILDIGLPDGNGYDLCLHFKKQNDTPVIFLTALDEEANVVMGLDIGGDDYITKPFRVKELMSRVKVQLRKLARIGTSSTILTSENIKIDMNLVKVYKNDESLPVTNLEYKLLLTFMMNAHKALKRDELLLHITEGDEVFFDENTLSVYIRRLRDKVEDDPRNPQFIVTQRGLGYRWSKDVSRE</sequence>
<name>A0AAP6ZXA1_PAEAL</name>
<dbReference type="Pfam" id="PF00072">
    <property type="entry name" value="Response_reg"/>
    <property type="match status" value="1"/>
</dbReference>
<reference evidence="10 11" key="1">
    <citation type="submission" date="2020-05" db="EMBL/GenBank/DDBJ databases">
        <title>Whole genome sequencing and identification of novel metabolites from Paenibacillus alvei strain JR949.</title>
        <authorList>
            <person name="Rajendhran J."/>
            <person name="Sree Pranav P."/>
            <person name="Mahalakshmi B."/>
            <person name="Karthikeyan R."/>
        </authorList>
    </citation>
    <scope>NUCLEOTIDE SEQUENCE [LARGE SCALE GENOMIC DNA]</scope>
    <source>
        <strain evidence="10 11">JR949</strain>
    </source>
</reference>
<dbReference type="InterPro" id="IPR011006">
    <property type="entry name" value="CheY-like_superfamily"/>
</dbReference>
<evidence type="ECO:0000256" key="5">
    <source>
        <dbReference type="ARBA" id="ARBA00023163"/>
    </source>
</evidence>
<feature type="domain" description="Response regulatory" evidence="8">
    <location>
        <begin position="17"/>
        <end position="130"/>
    </location>
</feature>
<evidence type="ECO:0000256" key="2">
    <source>
        <dbReference type="ARBA" id="ARBA00023012"/>
    </source>
</evidence>
<evidence type="ECO:0000256" key="7">
    <source>
        <dbReference type="PROSITE-ProRule" id="PRU01091"/>
    </source>
</evidence>
<keyword evidence="5" id="KW-0804">Transcription</keyword>
<dbReference type="PROSITE" id="PS51755">
    <property type="entry name" value="OMPR_PHOB"/>
    <property type="match status" value="1"/>
</dbReference>
<dbReference type="InterPro" id="IPR016032">
    <property type="entry name" value="Sig_transdc_resp-reg_C-effctor"/>
</dbReference>
<gene>
    <name evidence="10" type="ORF">HMI46_12360</name>
</gene>
<evidence type="ECO:0000256" key="6">
    <source>
        <dbReference type="PROSITE-ProRule" id="PRU00169"/>
    </source>
</evidence>
<proteinExistence type="predicted"/>
<dbReference type="InterPro" id="IPR039420">
    <property type="entry name" value="WalR-like"/>
</dbReference>
<dbReference type="AlphaFoldDB" id="A0AAP6ZXA1"/>
<dbReference type="CDD" id="cd17574">
    <property type="entry name" value="REC_OmpR"/>
    <property type="match status" value="1"/>
</dbReference>
<dbReference type="GO" id="GO:0005829">
    <property type="term" value="C:cytosol"/>
    <property type="evidence" value="ECO:0007669"/>
    <property type="project" value="TreeGrafter"/>
</dbReference>
<dbReference type="PROSITE" id="PS50110">
    <property type="entry name" value="RESPONSE_REGULATORY"/>
    <property type="match status" value="1"/>
</dbReference>
<dbReference type="GO" id="GO:0000976">
    <property type="term" value="F:transcription cis-regulatory region binding"/>
    <property type="evidence" value="ECO:0007669"/>
    <property type="project" value="TreeGrafter"/>
</dbReference>
<dbReference type="InterPro" id="IPR036388">
    <property type="entry name" value="WH-like_DNA-bd_sf"/>
</dbReference>
<dbReference type="GO" id="GO:0032993">
    <property type="term" value="C:protein-DNA complex"/>
    <property type="evidence" value="ECO:0007669"/>
    <property type="project" value="TreeGrafter"/>
</dbReference>
<dbReference type="GO" id="GO:0000156">
    <property type="term" value="F:phosphorelay response regulator activity"/>
    <property type="evidence" value="ECO:0007669"/>
    <property type="project" value="TreeGrafter"/>
</dbReference>
<evidence type="ECO:0000256" key="1">
    <source>
        <dbReference type="ARBA" id="ARBA00022553"/>
    </source>
</evidence>
<keyword evidence="2" id="KW-0902">Two-component regulatory system</keyword>
<evidence type="ECO:0000259" key="9">
    <source>
        <dbReference type="PROSITE" id="PS51755"/>
    </source>
</evidence>
<feature type="DNA-binding region" description="OmpR/PhoB-type" evidence="7">
    <location>
        <begin position="140"/>
        <end position="240"/>
    </location>
</feature>
<evidence type="ECO:0000259" key="8">
    <source>
        <dbReference type="PROSITE" id="PS50110"/>
    </source>
</evidence>